<gene>
    <name evidence="1" type="ORF">scyTo_0002972</name>
</gene>
<name>A0A401PL95_SCYTO</name>
<keyword evidence="2" id="KW-1185">Reference proteome</keyword>
<accession>A0A401PL95</accession>
<reference evidence="1 2" key="1">
    <citation type="journal article" date="2018" name="Nat. Ecol. Evol.">
        <title>Shark genomes provide insights into elasmobranch evolution and the origin of vertebrates.</title>
        <authorList>
            <person name="Hara Y"/>
            <person name="Yamaguchi K"/>
            <person name="Onimaru K"/>
            <person name="Kadota M"/>
            <person name="Koyanagi M"/>
            <person name="Keeley SD"/>
            <person name="Tatsumi K"/>
            <person name="Tanaka K"/>
            <person name="Motone F"/>
            <person name="Kageyama Y"/>
            <person name="Nozu R"/>
            <person name="Adachi N"/>
            <person name="Nishimura O"/>
            <person name="Nakagawa R"/>
            <person name="Tanegashima C"/>
            <person name="Kiyatake I"/>
            <person name="Matsumoto R"/>
            <person name="Murakumo K"/>
            <person name="Nishida K"/>
            <person name="Terakita A"/>
            <person name="Kuratani S"/>
            <person name="Sato K"/>
            <person name="Hyodo S Kuraku.S."/>
        </authorList>
    </citation>
    <scope>NUCLEOTIDE SEQUENCE [LARGE SCALE GENOMIC DNA]</scope>
</reference>
<dbReference type="AlphaFoldDB" id="A0A401PL95"/>
<proteinExistence type="predicted"/>
<dbReference type="EMBL" id="BFAA01000775">
    <property type="protein sequence ID" value="GCB73890.1"/>
    <property type="molecule type" value="Genomic_DNA"/>
</dbReference>
<dbReference type="Proteomes" id="UP000288216">
    <property type="component" value="Unassembled WGS sequence"/>
</dbReference>
<evidence type="ECO:0000313" key="1">
    <source>
        <dbReference type="EMBL" id="GCB73890.1"/>
    </source>
</evidence>
<organism evidence="1 2">
    <name type="scientific">Scyliorhinus torazame</name>
    <name type="common">Cloudy catshark</name>
    <name type="synonym">Catulus torazame</name>
    <dbReference type="NCBI Taxonomy" id="75743"/>
    <lineage>
        <taxon>Eukaryota</taxon>
        <taxon>Metazoa</taxon>
        <taxon>Chordata</taxon>
        <taxon>Craniata</taxon>
        <taxon>Vertebrata</taxon>
        <taxon>Chondrichthyes</taxon>
        <taxon>Elasmobranchii</taxon>
        <taxon>Galeomorphii</taxon>
        <taxon>Galeoidea</taxon>
        <taxon>Carcharhiniformes</taxon>
        <taxon>Scyliorhinidae</taxon>
        <taxon>Scyliorhinus</taxon>
    </lineage>
</organism>
<evidence type="ECO:0000313" key="2">
    <source>
        <dbReference type="Proteomes" id="UP000288216"/>
    </source>
</evidence>
<comment type="caution">
    <text evidence="1">The sequence shown here is derived from an EMBL/GenBank/DDBJ whole genome shotgun (WGS) entry which is preliminary data.</text>
</comment>
<sequence>MHSEVEKFSSNSTWSQIQNLVEMRHLVEMHPLNNVQLFVAFVLCSGTMGESCVADGNSRVDLLKLAT</sequence>
<protein>
    <submittedName>
        <fullName evidence="1">Uncharacterized protein</fullName>
    </submittedName>
</protein>